<gene>
    <name evidence="7" type="ORF">E5988_03000</name>
</gene>
<protein>
    <recommendedName>
        <fullName evidence="6">C-type lysozyme inhibitor domain-containing protein</fullName>
    </recommendedName>
</protein>
<dbReference type="SUPFAM" id="SSF141488">
    <property type="entry name" value="YdhA-like"/>
    <property type="match status" value="1"/>
</dbReference>
<dbReference type="InterPro" id="IPR036328">
    <property type="entry name" value="MliC_sf"/>
</dbReference>
<evidence type="ECO:0000256" key="5">
    <source>
        <dbReference type="SAM" id="MobiDB-lite"/>
    </source>
</evidence>
<proteinExistence type="predicted"/>
<sequence length="173" mass="18319">MSEADFAASFARYRSFKGEVGEPGRIDAGAGQRYITVPVRVTGTLKNGDPFTLAGPITLHRTGPIDGATEHQRQWHISASALKPRPGAAAPATPDQVTARFRCRDGLAFTAVFDNAAGTVALALPGAKVQIPAQRAASGIWYEGSGYELRGKGRDATLTEPSGKQHACRDLDN</sequence>
<dbReference type="EMBL" id="SSTI01000002">
    <property type="protein sequence ID" value="THG41738.1"/>
    <property type="molecule type" value="Genomic_DNA"/>
</dbReference>
<comment type="caution">
    <text evidence="7">The sequence shown here is derived from an EMBL/GenBank/DDBJ whole genome shotgun (WGS) entry which is preliminary data.</text>
</comment>
<feature type="region of interest" description="Disordered" evidence="5">
    <location>
        <begin position="154"/>
        <end position="173"/>
    </location>
</feature>
<keyword evidence="8" id="KW-1185">Reference proteome</keyword>
<dbReference type="InterPro" id="IPR018660">
    <property type="entry name" value="MliC"/>
</dbReference>
<evidence type="ECO:0000313" key="8">
    <source>
        <dbReference type="Proteomes" id="UP000308038"/>
    </source>
</evidence>
<keyword evidence="1" id="KW-0732">Signal</keyword>
<keyword evidence="3" id="KW-0564">Palmitate</keyword>
<organism evidence="7 8">
    <name type="scientific">Sphingomonas olei</name>
    <dbReference type="NCBI Taxonomy" id="1886787"/>
    <lineage>
        <taxon>Bacteria</taxon>
        <taxon>Pseudomonadati</taxon>
        <taxon>Pseudomonadota</taxon>
        <taxon>Alphaproteobacteria</taxon>
        <taxon>Sphingomonadales</taxon>
        <taxon>Sphingomonadaceae</taxon>
        <taxon>Sphingomonas</taxon>
    </lineage>
</organism>
<evidence type="ECO:0000256" key="1">
    <source>
        <dbReference type="ARBA" id="ARBA00022729"/>
    </source>
</evidence>
<name>A0ABY2QKV9_9SPHN</name>
<dbReference type="Gene3D" id="2.40.128.200">
    <property type="match status" value="1"/>
</dbReference>
<evidence type="ECO:0000256" key="3">
    <source>
        <dbReference type="ARBA" id="ARBA00023139"/>
    </source>
</evidence>
<feature type="domain" description="C-type lysozyme inhibitor" evidence="6">
    <location>
        <begin position="101"/>
        <end position="163"/>
    </location>
</feature>
<evidence type="ECO:0000256" key="4">
    <source>
        <dbReference type="ARBA" id="ARBA00023288"/>
    </source>
</evidence>
<keyword evidence="2" id="KW-0472">Membrane</keyword>
<accession>A0ABY2QKV9</accession>
<keyword evidence="4" id="KW-0449">Lipoprotein</keyword>
<evidence type="ECO:0000259" key="6">
    <source>
        <dbReference type="Pfam" id="PF09864"/>
    </source>
</evidence>
<evidence type="ECO:0000256" key="2">
    <source>
        <dbReference type="ARBA" id="ARBA00023136"/>
    </source>
</evidence>
<dbReference type="Pfam" id="PF09864">
    <property type="entry name" value="MliC"/>
    <property type="match status" value="1"/>
</dbReference>
<reference evidence="7 8" key="1">
    <citation type="submission" date="2019-04" db="EMBL/GenBank/DDBJ databases">
        <title>Microbes associate with the intestines of laboratory mice.</title>
        <authorList>
            <person name="Navarre W."/>
            <person name="Wong E."/>
            <person name="Huang K.C."/>
            <person name="Tropini C."/>
            <person name="Ng K."/>
            <person name="Yu B."/>
        </authorList>
    </citation>
    <scope>NUCLEOTIDE SEQUENCE [LARGE SCALE GENOMIC DNA]</scope>
    <source>
        <strain evidence="7 8">NM83_B4-11</strain>
    </source>
</reference>
<evidence type="ECO:0000313" key="7">
    <source>
        <dbReference type="EMBL" id="THG41738.1"/>
    </source>
</evidence>
<dbReference type="Proteomes" id="UP000308038">
    <property type="component" value="Unassembled WGS sequence"/>
</dbReference>